<feature type="transmembrane region" description="Helical" evidence="2">
    <location>
        <begin position="65"/>
        <end position="83"/>
    </location>
</feature>
<feature type="transmembrane region" description="Helical" evidence="2">
    <location>
        <begin position="20"/>
        <end position="44"/>
    </location>
</feature>
<sequence>MEGRDPLPTILPDLAGPLGLAILATAAAGALLARLRLLVAGLAARARTRAAQHADEPTTNAGRDPIFEALGAAVLLVCFALSWDVLVQLARAAGLDHTLSVTYPLAIDLLAAAAYRAALRLHDAPWHVRRVPMIVTIVFVALSVVGNALHAWAPPGGQLEVPRGVAAAVTAVPPLSGAVIVHLYALVRRWGRPASNTTPAPAAHDQNEERIEEEAAPVEPQSAAGAEQLAETPAIPRPRETTEQTAERLLPHALAAAEHIAATGARINRTAVASAVRAQGHTVNSDVAQALIVRVRAHRDANRQLVNA</sequence>
<keyword evidence="2" id="KW-0472">Membrane</keyword>
<proteinExistence type="predicted"/>
<dbReference type="AlphaFoldDB" id="A0A1S1RKQ4"/>
<evidence type="ECO:0000256" key="2">
    <source>
        <dbReference type="SAM" id="Phobius"/>
    </source>
</evidence>
<gene>
    <name evidence="3" type="ORF">BBK14_01960</name>
</gene>
<keyword evidence="4" id="KW-1185">Reference proteome</keyword>
<evidence type="ECO:0000313" key="4">
    <source>
        <dbReference type="Proteomes" id="UP000179769"/>
    </source>
</evidence>
<accession>A0A1S1RKQ4</accession>
<organism evidence="3 4">
    <name type="scientific">Parafrankia soli</name>
    <dbReference type="NCBI Taxonomy" id="2599596"/>
    <lineage>
        <taxon>Bacteria</taxon>
        <taxon>Bacillati</taxon>
        <taxon>Actinomycetota</taxon>
        <taxon>Actinomycetes</taxon>
        <taxon>Frankiales</taxon>
        <taxon>Frankiaceae</taxon>
        <taxon>Parafrankia</taxon>
    </lineage>
</organism>
<feature type="transmembrane region" description="Helical" evidence="2">
    <location>
        <begin position="131"/>
        <end position="153"/>
    </location>
</feature>
<dbReference type="Pfam" id="PF10935">
    <property type="entry name" value="DUF2637"/>
    <property type="match status" value="1"/>
</dbReference>
<feature type="region of interest" description="Disordered" evidence="1">
    <location>
        <begin position="194"/>
        <end position="243"/>
    </location>
</feature>
<keyword evidence="2" id="KW-1133">Transmembrane helix</keyword>
<name>A0A1S1RKQ4_9ACTN</name>
<feature type="transmembrane region" description="Helical" evidence="2">
    <location>
        <begin position="103"/>
        <end position="119"/>
    </location>
</feature>
<dbReference type="InterPro" id="IPR021235">
    <property type="entry name" value="DUF2637"/>
</dbReference>
<reference evidence="4" key="1">
    <citation type="submission" date="2016-07" db="EMBL/GenBank/DDBJ databases">
        <title>Frankia sp. NRRL B-16219 Genome sequencing.</title>
        <authorList>
            <person name="Ghodhbane-Gtari F."/>
            <person name="Swanson E."/>
            <person name="Gueddou A."/>
            <person name="Louati M."/>
            <person name="Nouioui I."/>
            <person name="Hezbri K."/>
            <person name="Abebe-Akele F."/>
            <person name="Simpson S."/>
            <person name="Morris K."/>
            <person name="Thomas K."/>
            <person name="Gtari M."/>
            <person name="Tisa L.S."/>
        </authorList>
    </citation>
    <scope>NUCLEOTIDE SEQUENCE [LARGE SCALE GENOMIC DNA]</scope>
    <source>
        <strain evidence="4">NRRL B-16219</strain>
    </source>
</reference>
<dbReference type="Proteomes" id="UP000179769">
    <property type="component" value="Unassembled WGS sequence"/>
</dbReference>
<evidence type="ECO:0000313" key="3">
    <source>
        <dbReference type="EMBL" id="OHV46637.1"/>
    </source>
</evidence>
<dbReference type="OrthoDB" id="4480597at2"/>
<evidence type="ECO:0000256" key="1">
    <source>
        <dbReference type="SAM" id="MobiDB-lite"/>
    </source>
</evidence>
<feature type="transmembrane region" description="Helical" evidence="2">
    <location>
        <begin position="165"/>
        <end position="187"/>
    </location>
</feature>
<dbReference type="EMBL" id="MAXA01000002">
    <property type="protein sequence ID" value="OHV46637.1"/>
    <property type="molecule type" value="Genomic_DNA"/>
</dbReference>
<comment type="caution">
    <text evidence="3">The sequence shown here is derived from an EMBL/GenBank/DDBJ whole genome shotgun (WGS) entry which is preliminary data.</text>
</comment>
<evidence type="ECO:0008006" key="5">
    <source>
        <dbReference type="Google" id="ProtNLM"/>
    </source>
</evidence>
<protein>
    <recommendedName>
        <fullName evidence="5">DUF2637 domain-containing protein</fullName>
    </recommendedName>
</protein>
<keyword evidence="2" id="KW-0812">Transmembrane</keyword>